<keyword evidence="6" id="KW-1185">Reference proteome</keyword>
<protein>
    <submittedName>
        <fullName evidence="5">Uncharacterized protein</fullName>
    </submittedName>
</protein>
<feature type="region of interest" description="Disordered" evidence="4">
    <location>
        <begin position="26"/>
        <end position="70"/>
    </location>
</feature>
<dbReference type="SUPFAM" id="SSF48403">
    <property type="entry name" value="Ankyrin repeat"/>
    <property type="match status" value="1"/>
</dbReference>
<evidence type="ECO:0000313" key="6">
    <source>
        <dbReference type="Proteomes" id="UP000092445"/>
    </source>
</evidence>
<feature type="repeat" description="ANK" evidence="3">
    <location>
        <begin position="168"/>
        <end position="200"/>
    </location>
</feature>
<dbReference type="InterPro" id="IPR036770">
    <property type="entry name" value="Ankyrin_rpt-contain_sf"/>
</dbReference>
<keyword evidence="1" id="KW-0677">Repeat</keyword>
<dbReference type="SMART" id="SM00248">
    <property type="entry name" value="ANK"/>
    <property type="match status" value="5"/>
</dbReference>
<feature type="repeat" description="ANK" evidence="3">
    <location>
        <begin position="256"/>
        <end position="288"/>
    </location>
</feature>
<evidence type="ECO:0000256" key="3">
    <source>
        <dbReference type="PROSITE-ProRule" id="PRU00023"/>
    </source>
</evidence>
<dbReference type="EnsemblMetazoa" id="GPAI000963-RA">
    <property type="protein sequence ID" value="GPAI000963-PA"/>
    <property type="gene ID" value="GPAI000963"/>
</dbReference>
<dbReference type="PANTHER" id="PTHR46680:SF3">
    <property type="entry name" value="NF-KAPPA-B INHIBITOR CACTUS"/>
    <property type="match status" value="1"/>
</dbReference>
<evidence type="ECO:0000256" key="4">
    <source>
        <dbReference type="SAM" id="MobiDB-lite"/>
    </source>
</evidence>
<feature type="compositionally biased region" description="Acidic residues" evidence="4">
    <location>
        <begin position="366"/>
        <end position="376"/>
    </location>
</feature>
<dbReference type="GO" id="GO:0005829">
    <property type="term" value="C:cytosol"/>
    <property type="evidence" value="ECO:0007669"/>
    <property type="project" value="TreeGrafter"/>
</dbReference>
<dbReference type="AlphaFoldDB" id="A0A1A9Z1N4"/>
<feature type="region of interest" description="Disordered" evidence="4">
    <location>
        <begin position="419"/>
        <end position="442"/>
    </location>
</feature>
<accession>A0A1A9Z1N4</accession>
<feature type="compositionally biased region" description="Low complexity" evidence="4">
    <location>
        <begin position="429"/>
        <end position="442"/>
    </location>
</feature>
<keyword evidence="2 3" id="KW-0040">ANK repeat</keyword>
<proteinExistence type="predicted"/>
<feature type="region of interest" description="Disordered" evidence="4">
    <location>
        <begin position="360"/>
        <end position="392"/>
    </location>
</feature>
<dbReference type="STRING" id="7398.A0A1A9Z1N4"/>
<dbReference type="PROSITE" id="PS50088">
    <property type="entry name" value="ANK_REPEAT"/>
    <property type="match status" value="4"/>
</dbReference>
<dbReference type="PANTHER" id="PTHR46680">
    <property type="entry name" value="NF-KAPPA-B INHIBITOR ALPHA"/>
    <property type="match status" value="1"/>
</dbReference>
<dbReference type="PRINTS" id="PR01415">
    <property type="entry name" value="ANKYRIN"/>
</dbReference>
<evidence type="ECO:0000256" key="2">
    <source>
        <dbReference type="ARBA" id="ARBA00023043"/>
    </source>
</evidence>
<dbReference type="InterPro" id="IPR051070">
    <property type="entry name" value="NF-kappa-B_inhibitor"/>
</dbReference>
<name>A0A1A9Z1N4_GLOPL</name>
<dbReference type="GO" id="GO:0071356">
    <property type="term" value="P:cellular response to tumor necrosis factor"/>
    <property type="evidence" value="ECO:0007669"/>
    <property type="project" value="TreeGrafter"/>
</dbReference>
<dbReference type="Proteomes" id="UP000092445">
    <property type="component" value="Unassembled WGS sequence"/>
</dbReference>
<evidence type="ECO:0000313" key="5">
    <source>
        <dbReference type="EnsemblMetazoa" id="GPAI000963-PA"/>
    </source>
</evidence>
<feature type="region of interest" description="Disordered" evidence="4">
    <location>
        <begin position="99"/>
        <end position="120"/>
    </location>
</feature>
<sequence>MLFSKAEDMSLINEIEDIPEFHNKDKSFENENLDSGCLSDASDSSLDLSGKPMQRDGNGSENEEKKLNTAINKLMTDSGFESHNGNEEKEVNDEKIAQNEAKPANNIDHPSVKEESSKSSADWTDLYQQDDDGDTFLHLACILKDENLVKTILSKAPHSCLYDILNDDCQAPLHLAALTKRPNILRMLLLAGADPAVRDRRGNTALHLACRSGIVECVDSLIKPFCKDEIEEASRQYEHRNFSIPFSQDLDLRNYNGESCVHVAAKLGFIDILRRLVSHGADINAREKKCGRTPLHIAIERDNEMLAEFLLNECKKKVNLEAVAFDGLTAYQAAGKLEKLDLQKKLEKCGAKILRVPQSEHYNSDSDADSESDDNTDNAADPSGSPIFEDGHTHSLYMNTYKTHLRKTTATKNYNVHEENTKRKAGQPDQQNNNQSQEVNNDNDLDNFIYYALEEWAGWLYEVSKGREKGEGSRVEAVTKRRWPGEASEMVVGKDKIDGGRTRLSVKAFWANVKLGLGFPLST</sequence>
<dbReference type="PROSITE" id="PS50297">
    <property type="entry name" value="ANK_REP_REGION"/>
    <property type="match status" value="4"/>
</dbReference>
<dbReference type="VEuPathDB" id="VectorBase:GPAI000963"/>
<feature type="repeat" description="ANK" evidence="3">
    <location>
        <begin position="290"/>
        <end position="312"/>
    </location>
</feature>
<reference evidence="5" key="2">
    <citation type="submission" date="2020-05" db="UniProtKB">
        <authorList>
            <consortium name="EnsemblMetazoa"/>
        </authorList>
    </citation>
    <scope>IDENTIFICATION</scope>
    <source>
        <strain evidence="5">IAEA</strain>
    </source>
</reference>
<dbReference type="InterPro" id="IPR002110">
    <property type="entry name" value="Ankyrin_rpt"/>
</dbReference>
<organism evidence="5 6">
    <name type="scientific">Glossina pallidipes</name>
    <name type="common">Tsetse fly</name>
    <dbReference type="NCBI Taxonomy" id="7398"/>
    <lineage>
        <taxon>Eukaryota</taxon>
        <taxon>Metazoa</taxon>
        <taxon>Ecdysozoa</taxon>
        <taxon>Arthropoda</taxon>
        <taxon>Hexapoda</taxon>
        <taxon>Insecta</taxon>
        <taxon>Pterygota</taxon>
        <taxon>Neoptera</taxon>
        <taxon>Endopterygota</taxon>
        <taxon>Diptera</taxon>
        <taxon>Brachycera</taxon>
        <taxon>Muscomorpha</taxon>
        <taxon>Hippoboscoidea</taxon>
        <taxon>Glossinidae</taxon>
        <taxon>Glossina</taxon>
    </lineage>
</organism>
<dbReference type="GO" id="GO:0051059">
    <property type="term" value="F:NF-kappaB binding"/>
    <property type="evidence" value="ECO:0007669"/>
    <property type="project" value="TreeGrafter"/>
</dbReference>
<feature type="repeat" description="ANK" evidence="3">
    <location>
        <begin position="201"/>
        <end position="223"/>
    </location>
</feature>
<dbReference type="Gene3D" id="1.25.40.20">
    <property type="entry name" value="Ankyrin repeat-containing domain"/>
    <property type="match status" value="1"/>
</dbReference>
<reference evidence="6" key="1">
    <citation type="submission" date="2014-03" db="EMBL/GenBank/DDBJ databases">
        <authorList>
            <person name="Aksoy S."/>
            <person name="Warren W."/>
            <person name="Wilson R.K."/>
        </authorList>
    </citation>
    <scope>NUCLEOTIDE SEQUENCE [LARGE SCALE GENOMIC DNA]</scope>
    <source>
        <strain evidence="6">IAEA</strain>
    </source>
</reference>
<dbReference type="Pfam" id="PF12796">
    <property type="entry name" value="Ank_2"/>
    <property type="match status" value="2"/>
</dbReference>
<feature type="compositionally biased region" description="Low complexity" evidence="4">
    <location>
        <begin position="33"/>
        <end position="49"/>
    </location>
</feature>
<evidence type="ECO:0000256" key="1">
    <source>
        <dbReference type="ARBA" id="ARBA00022737"/>
    </source>
</evidence>